<accession>A0A2P1G8F2</accession>
<keyword evidence="6" id="KW-0496">Mitochondrion</keyword>
<geneLocation type="mitochondrion" evidence="6"/>
<dbReference type="InterPro" id="IPR020040">
    <property type="entry name" value="Ribosomal_uL6_a/b-dom"/>
</dbReference>
<dbReference type="InterPro" id="IPR000702">
    <property type="entry name" value="Ribosomal_uL6-like"/>
</dbReference>
<dbReference type="SUPFAM" id="SSF56053">
    <property type="entry name" value="Ribosomal protein L6"/>
    <property type="match status" value="1"/>
</dbReference>
<evidence type="ECO:0000313" key="6">
    <source>
        <dbReference type="EMBL" id="AVM81213.1"/>
    </source>
</evidence>
<dbReference type="RefSeq" id="YP_009476720.1">
    <property type="nucleotide sequence ID" value="NC_037453.1"/>
</dbReference>
<gene>
    <name evidence="6" type="primary">rpl6</name>
    <name evidence="6" type="ORF">PsulMt_p037</name>
</gene>
<name>A0A2P1G8F2_9CRYP</name>
<dbReference type="GO" id="GO:0019843">
    <property type="term" value="F:rRNA binding"/>
    <property type="evidence" value="ECO:0007669"/>
    <property type="project" value="InterPro"/>
</dbReference>
<dbReference type="GO" id="GO:0005762">
    <property type="term" value="C:mitochondrial large ribosomal subunit"/>
    <property type="evidence" value="ECO:0007669"/>
    <property type="project" value="TreeGrafter"/>
</dbReference>
<dbReference type="GO" id="GO:0006412">
    <property type="term" value="P:translation"/>
    <property type="evidence" value="ECO:0007669"/>
    <property type="project" value="InterPro"/>
</dbReference>
<dbReference type="PANTHER" id="PTHR11655">
    <property type="entry name" value="60S/50S RIBOSOMAL PROTEIN L6/L9"/>
    <property type="match status" value="1"/>
</dbReference>
<keyword evidence="2 4" id="KW-0689">Ribosomal protein</keyword>
<dbReference type="GO" id="GO:0003735">
    <property type="term" value="F:structural constituent of ribosome"/>
    <property type="evidence" value="ECO:0007669"/>
    <property type="project" value="InterPro"/>
</dbReference>
<dbReference type="EMBL" id="MG680945">
    <property type="protein sequence ID" value="AVM81213.1"/>
    <property type="molecule type" value="Genomic_DNA"/>
</dbReference>
<reference evidence="6" key="1">
    <citation type="journal article" date="2018" name="BMC Genomics">
        <title>Comparative mitochondrial genomics of cryptophyte algae: gene shuffling and dynamic mobile genetic elements.</title>
        <authorList>
            <person name="Kim J.I."/>
            <person name="Yoon H.S."/>
            <person name="Yi G."/>
            <person name="Shin W."/>
            <person name="Archibald J.M."/>
        </authorList>
    </citation>
    <scope>NUCLEOTIDE SEQUENCE</scope>
    <source>
        <strain evidence="6">CCMP705</strain>
    </source>
</reference>
<protein>
    <submittedName>
        <fullName evidence="6">Ribosomal protein L6</fullName>
    </submittedName>
</protein>
<evidence type="ECO:0000256" key="1">
    <source>
        <dbReference type="ARBA" id="ARBA00009356"/>
    </source>
</evidence>
<comment type="similarity">
    <text evidence="1 4">Belongs to the universal ribosomal protein uL6 family.</text>
</comment>
<organism evidence="6">
    <name type="scientific">Proteomonas sulcata</name>
    <dbReference type="NCBI Taxonomy" id="77928"/>
    <lineage>
        <taxon>Eukaryota</taxon>
        <taxon>Cryptophyceae</taxon>
        <taxon>Pyrenomonadales</taxon>
        <taxon>Geminigeraceae</taxon>
        <taxon>Proteomonas</taxon>
    </lineage>
</organism>
<dbReference type="Pfam" id="PF00347">
    <property type="entry name" value="Ribosomal_L6"/>
    <property type="match status" value="1"/>
</dbReference>
<dbReference type="InterPro" id="IPR019906">
    <property type="entry name" value="Ribosomal_uL6_bac-type"/>
</dbReference>
<dbReference type="GeneID" id="36493173"/>
<proteinExistence type="inferred from homology"/>
<sequence length="177" mass="20542">MSNSTKTYQMISNTKIVNHKNMLIVIGQKGRLIYHLNKTFQDIKLILSNQTLKLNQNLECLQNEKVLDSILKNVNKYYFIKLNLSGIGFRSWVYFDSNKQQILIIKIDLAKDLRFIIPKSVTVFCLNPTLILIRGIKKDDVKALALKIKLARKTDNYKGKGIFLENEEKRLKIGKKI</sequence>
<dbReference type="AlphaFoldDB" id="A0A2P1G8F2"/>
<evidence type="ECO:0000256" key="3">
    <source>
        <dbReference type="ARBA" id="ARBA00023274"/>
    </source>
</evidence>
<evidence type="ECO:0000256" key="4">
    <source>
        <dbReference type="RuleBase" id="RU003869"/>
    </source>
</evidence>
<dbReference type="InterPro" id="IPR036789">
    <property type="entry name" value="Ribosomal_uL6-like_a/b-dom_sf"/>
</dbReference>
<keyword evidence="3 4" id="KW-0687">Ribonucleoprotein</keyword>
<evidence type="ECO:0000259" key="5">
    <source>
        <dbReference type="Pfam" id="PF00347"/>
    </source>
</evidence>
<dbReference type="PANTHER" id="PTHR11655:SF14">
    <property type="entry name" value="LARGE RIBOSOMAL SUBUNIT PROTEIN UL6M"/>
    <property type="match status" value="1"/>
</dbReference>
<dbReference type="PIRSF" id="PIRSF002162">
    <property type="entry name" value="Ribosomal_L6"/>
    <property type="match status" value="1"/>
</dbReference>
<dbReference type="PRINTS" id="PR00059">
    <property type="entry name" value="RIBOSOMALL6"/>
</dbReference>
<evidence type="ECO:0000256" key="2">
    <source>
        <dbReference type="ARBA" id="ARBA00022980"/>
    </source>
</evidence>
<dbReference type="Gene3D" id="3.90.930.12">
    <property type="entry name" value="Ribosomal protein L6, alpha-beta domain"/>
    <property type="match status" value="1"/>
</dbReference>
<feature type="domain" description="Large ribosomal subunit protein uL6 alpha-beta" evidence="5">
    <location>
        <begin position="113"/>
        <end position="162"/>
    </location>
</feature>